<dbReference type="GO" id="GO:0050660">
    <property type="term" value="F:flavin adenine dinucleotide binding"/>
    <property type="evidence" value="ECO:0007669"/>
    <property type="project" value="InterPro"/>
</dbReference>
<feature type="domain" description="Glucose-methanol-choline oxidoreductase N-terminal" evidence="7">
    <location>
        <begin position="250"/>
        <end position="273"/>
    </location>
</feature>
<dbReference type="PROSITE" id="PS00623">
    <property type="entry name" value="GMC_OXRED_1"/>
    <property type="match status" value="1"/>
</dbReference>
<sequence>MRRHLTPLKVIRALTLLEEGNTQRYVAERLGVRQSVVWRLWRQYQITGNVTRRHEQRCHRATTALDDRFLRLQDLCKHTNTERVLQIEFLPARGSTEPVVEYPTRMEITEINLTDEVLARVLLALWVDWSPHMGLPEEEKSTVLLPLQEAGNSVPAQKKYPYDVGPHMEDNLDIHFDFVIVGCVLANRLSEHYDRRILLVEAGDDPSSTSEVPAFYPTLQRTDDDWKFVTQPSSRSCQGMIRKMCRIPKGKALGGTTCINNLHYRRAIPKDFDNWASMGNPEWETDNIYFFYERLENYRGTNYYQLRYGTSAANRLRYDKLQNRLYLEYIESVGMLEEGTRHNMAKAFLTPIKNRHNFFALKNCYVTKITIPDMRERRAKGIQCLLGNTILNIKAESIGPAEMLKELNIPIVANLRVGENMQEHLRVPVFVGLDKNNTEVFDQINELIDAPYLFMMHRRRPLATTNINDVDTFINTTNPLQNPSIKANFLTDNHEDDLMTLVSGFKFIMRMVDNPPFVQHRANLLHIDTPNCRNLKFCTEFFNKCHIRNLAYPPDVVGTTKMGPLCDPSVVRLILWSDEANFSNSGMFNWKNHHYWSRENMMLSHPHNPQKRFSINVWCGLIGLRVIGPVFYQGTLTGARYVELLTAVMEEFLDNLNLIEKQTVRFQQDGDFEEA</sequence>
<evidence type="ECO:0000256" key="5">
    <source>
        <dbReference type="ARBA" id="ARBA00022827"/>
    </source>
</evidence>
<dbReference type="PANTHER" id="PTHR11552:SF147">
    <property type="entry name" value="CHOLINE DEHYDROGENASE, MITOCHONDRIAL"/>
    <property type="match status" value="1"/>
</dbReference>
<reference evidence="8" key="1">
    <citation type="submission" date="2019-08" db="EMBL/GenBank/DDBJ databases">
        <title>The genome of the North American firefly Photinus pyralis.</title>
        <authorList>
            <consortium name="Photinus pyralis genome working group"/>
            <person name="Fallon T.R."/>
            <person name="Sander Lower S.E."/>
            <person name="Weng J.-K."/>
        </authorList>
    </citation>
    <scope>NUCLEOTIDE SEQUENCE</scope>
    <source>
        <strain evidence="8">TRF0915ILg1</strain>
        <tissue evidence="8">Whole body</tissue>
    </source>
</reference>
<dbReference type="Proteomes" id="UP000801492">
    <property type="component" value="Unassembled WGS sequence"/>
</dbReference>
<proteinExistence type="inferred from homology"/>
<dbReference type="GO" id="GO:0016614">
    <property type="term" value="F:oxidoreductase activity, acting on CH-OH group of donors"/>
    <property type="evidence" value="ECO:0007669"/>
    <property type="project" value="InterPro"/>
</dbReference>
<evidence type="ECO:0000259" key="7">
    <source>
        <dbReference type="PROSITE" id="PS00623"/>
    </source>
</evidence>
<comment type="subcellular location">
    <subcellularLocation>
        <location evidence="2">Nucleus</location>
    </subcellularLocation>
</comment>
<evidence type="ECO:0000256" key="1">
    <source>
        <dbReference type="ARBA" id="ARBA00001974"/>
    </source>
</evidence>
<accession>A0A8K0D917</accession>
<dbReference type="InterPro" id="IPR036397">
    <property type="entry name" value="RNaseH_sf"/>
</dbReference>
<evidence type="ECO:0000313" key="9">
    <source>
        <dbReference type="Proteomes" id="UP000801492"/>
    </source>
</evidence>
<comment type="cofactor">
    <cofactor evidence="1">
        <name>FAD</name>
        <dbReference type="ChEBI" id="CHEBI:57692"/>
    </cofactor>
</comment>
<name>A0A8K0D917_IGNLU</name>
<dbReference type="OrthoDB" id="269227at2759"/>
<dbReference type="Gene3D" id="3.30.420.10">
    <property type="entry name" value="Ribonuclease H-like superfamily/Ribonuclease H"/>
    <property type="match status" value="1"/>
</dbReference>
<comment type="caution">
    <text evidence="8">The sequence shown here is derived from an EMBL/GenBank/DDBJ whole genome shotgun (WGS) entry which is preliminary data.</text>
</comment>
<dbReference type="Gene3D" id="3.30.560.10">
    <property type="entry name" value="Glucose Oxidase, domain 3"/>
    <property type="match status" value="1"/>
</dbReference>
<dbReference type="Gene3D" id="3.50.50.60">
    <property type="entry name" value="FAD/NAD(P)-binding domain"/>
    <property type="match status" value="1"/>
</dbReference>
<evidence type="ECO:0000256" key="4">
    <source>
        <dbReference type="ARBA" id="ARBA00022630"/>
    </source>
</evidence>
<evidence type="ECO:0000256" key="6">
    <source>
        <dbReference type="RuleBase" id="RU003968"/>
    </source>
</evidence>
<gene>
    <name evidence="8" type="ORF">ILUMI_06923</name>
</gene>
<dbReference type="PANTHER" id="PTHR11552">
    <property type="entry name" value="GLUCOSE-METHANOL-CHOLINE GMC OXIDOREDUCTASE"/>
    <property type="match status" value="1"/>
</dbReference>
<organism evidence="8 9">
    <name type="scientific">Ignelater luminosus</name>
    <name type="common">Cucubano</name>
    <name type="synonym">Pyrophorus luminosus</name>
    <dbReference type="NCBI Taxonomy" id="2038154"/>
    <lineage>
        <taxon>Eukaryota</taxon>
        <taxon>Metazoa</taxon>
        <taxon>Ecdysozoa</taxon>
        <taxon>Arthropoda</taxon>
        <taxon>Hexapoda</taxon>
        <taxon>Insecta</taxon>
        <taxon>Pterygota</taxon>
        <taxon>Neoptera</taxon>
        <taxon>Endopterygota</taxon>
        <taxon>Coleoptera</taxon>
        <taxon>Polyphaga</taxon>
        <taxon>Elateriformia</taxon>
        <taxon>Elateroidea</taxon>
        <taxon>Elateridae</taxon>
        <taxon>Agrypninae</taxon>
        <taxon>Pyrophorini</taxon>
        <taxon>Ignelater</taxon>
    </lineage>
</organism>
<evidence type="ECO:0000256" key="3">
    <source>
        <dbReference type="ARBA" id="ARBA00010790"/>
    </source>
</evidence>
<dbReference type="AlphaFoldDB" id="A0A8K0D917"/>
<dbReference type="InterPro" id="IPR009057">
    <property type="entry name" value="Homeodomain-like_sf"/>
</dbReference>
<dbReference type="SUPFAM" id="SSF46689">
    <property type="entry name" value="Homeodomain-like"/>
    <property type="match status" value="1"/>
</dbReference>
<dbReference type="SUPFAM" id="SSF51905">
    <property type="entry name" value="FAD/NAD(P)-binding domain"/>
    <property type="match status" value="1"/>
</dbReference>
<dbReference type="InterPro" id="IPR012132">
    <property type="entry name" value="GMC_OxRdtase"/>
</dbReference>
<keyword evidence="4 6" id="KW-0285">Flavoprotein</keyword>
<keyword evidence="5 6" id="KW-0274">FAD</keyword>
<dbReference type="GO" id="GO:0003676">
    <property type="term" value="F:nucleic acid binding"/>
    <property type="evidence" value="ECO:0007669"/>
    <property type="project" value="InterPro"/>
</dbReference>
<dbReference type="SUPFAM" id="SSF54373">
    <property type="entry name" value="FAD-linked reductases, C-terminal domain"/>
    <property type="match status" value="1"/>
</dbReference>
<dbReference type="Pfam" id="PF00732">
    <property type="entry name" value="GMC_oxred_N"/>
    <property type="match status" value="1"/>
</dbReference>
<dbReference type="InterPro" id="IPR036188">
    <property type="entry name" value="FAD/NAD-bd_sf"/>
</dbReference>
<dbReference type="EMBL" id="VTPC01002928">
    <property type="protein sequence ID" value="KAF2899252.1"/>
    <property type="molecule type" value="Genomic_DNA"/>
</dbReference>
<evidence type="ECO:0000256" key="2">
    <source>
        <dbReference type="ARBA" id="ARBA00004123"/>
    </source>
</evidence>
<comment type="similarity">
    <text evidence="3 6">Belongs to the GMC oxidoreductase family.</text>
</comment>
<evidence type="ECO:0000313" key="8">
    <source>
        <dbReference type="EMBL" id="KAF2899252.1"/>
    </source>
</evidence>
<keyword evidence="9" id="KW-1185">Reference proteome</keyword>
<dbReference type="InterPro" id="IPR000172">
    <property type="entry name" value="GMC_OxRdtase_N"/>
</dbReference>
<protein>
    <recommendedName>
        <fullName evidence="7">Glucose-methanol-choline oxidoreductase N-terminal domain-containing protein</fullName>
    </recommendedName>
</protein>
<dbReference type="GO" id="GO:0005634">
    <property type="term" value="C:nucleus"/>
    <property type="evidence" value="ECO:0007669"/>
    <property type="project" value="UniProtKB-SubCell"/>
</dbReference>